<organism evidence="2 3">
    <name type="scientific">Rheinheimera pacifica</name>
    <dbReference type="NCBI Taxonomy" id="173990"/>
    <lineage>
        <taxon>Bacteria</taxon>
        <taxon>Pseudomonadati</taxon>
        <taxon>Pseudomonadota</taxon>
        <taxon>Gammaproteobacteria</taxon>
        <taxon>Chromatiales</taxon>
        <taxon>Chromatiaceae</taxon>
        <taxon>Rheinheimera</taxon>
    </lineage>
</organism>
<comment type="similarity">
    <text evidence="1">Belongs to the bacterial solute-binding protein 3 family.</text>
</comment>
<dbReference type="PANTHER" id="PTHR35936:SF19">
    <property type="entry name" value="AMINO-ACID-BINDING PROTEIN YXEM-RELATED"/>
    <property type="match status" value="1"/>
</dbReference>
<sequence>MRHSTWFTRLPFLLLCIGAALNTKTIFAYEKLVLAVPVFPPYSYIDEQQQLTGSGTAKVKQLLESMGLEYQFRVVANHGVATDLMQKGLVDGFFLATQNQARDQVGVMSAAVMYNNWTWFYMHDSPLSPANPHFRTQAKIGTRLNTNTYQWLLDNDYLIAAKTSEASTLIMMLTNKRLDAVFLSADVFWHALTEAGIDRSLVHHTTQSSQPFSCYFSKAYLARNSGFLEQFNHLAVTAKD</sequence>
<dbReference type="Gene3D" id="3.40.190.10">
    <property type="entry name" value="Periplasmic binding protein-like II"/>
    <property type="match status" value="2"/>
</dbReference>
<gene>
    <name evidence="2" type="ORF">SAMN05660691_01463</name>
</gene>
<evidence type="ECO:0000313" key="3">
    <source>
        <dbReference type="Proteomes" id="UP000199371"/>
    </source>
</evidence>
<proteinExistence type="inferred from homology"/>
<dbReference type="PANTHER" id="PTHR35936">
    <property type="entry name" value="MEMBRANE-BOUND LYTIC MUREIN TRANSGLYCOSYLASE F"/>
    <property type="match status" value="1"/>
</dbReference>
<dbReference type="SUPFAM" id="SSF53850">
    <property type="entry name" value="Periplasmic binding protein-like II"/>
    <property type="match status" value="1"/>
</dbReference>
<dbReference type="Proteomes" id="UP000199371">
    <property type="component" value="Unassembled WGS sequence"/>
</dbReference>
<dbReference type="STRING" id="173990.SAMN05660691_01463"/>
<dbReference type="OrthoDB" id="5453932at2"/>
<accession>A0A1H6L4V3</accession>
<evidence type="ECO:0000256" key="1">
    <source>
        <dbReference type="ARBA" id="ARBA00010333"/>
    </source>
</evidence>
<reference evidence="3" key="1">
    <citation type="submission" date="2016-10" db="EMBL/GenBank/DDBJ databases">
        <authorList>
            <person name="Varghese N."/>
            <person name="Submissions S."/>
        </authorList>
    </citation>
    <scope>NUCLEOTIDE SEQUENCE [LARGE SCALE GENOMIC DNA]</scope>
    <source>
        <strain evidence="3">DSM 17616</strain>
    </source>
</reference>
<name>A0A1H6L4V3_9GAMM</name>
<keyword evidence="3" id="KW-1185">Reference proteome</keyword>
<evidence type="ECO:0000313" key="2">
    <source>
        <dbReference type="EMBL" id="SEH79342.1"/>
    </source>
</evidence>
<protein>
    <submittedName>
        <fullName evidence="2">Extracellular solute-binding protein, family 3</fullName>
    </submittedName>
</protein>
<dbReference type="EMBL" id="FNXF01000004">
    <property type="protein sequence ID" value="SEH79342.1"/>
    <property type="molecule type" value="Genomic_DNA"/>
</dbReference>
<dbReference type="AlphaFoldDB" id="A0A1H6L4V3"/>